<keyword evidence="12" id="KW-0460">Magnesium</keyword>
<evidence type="ECO:0000256" key="17">
    <source>
        <dbReference type="ARBA" id="ARBA00057223"/>
    </source>
</evidence>
<name>A0A0K1Q0M9_9BACT</name>
<dbReference type="GO" id="GO:0004087">
    <property type="term" value="F:carbamoyl-phosphate synthase (ammonia) activity"/>
    <property type="evidence" value="ECO:0007669"/>
    <property type="project" value="UniProtKB-EC"/>
</dbReference>
<dbReference type="OrthoDB" id="9804197at2"/>
<dbReference type="Pfam" id="PF02786">
    <property type="entry name" value="CPSase_L_D2"/>
    <property type="match status" value="2"/>
</dbReference>
<comment type="cofactor">
    <cofactor evidence="19">
        <name>Mg(2+)</name>
        <dbReference type="ChEBI" id="CHEBI:18420"/>
    </cofactor>
    <cofactor evidence="19">
        <name>Mn(2+)</name>
        <dbReference type="ChEBI" id="CHEBI:29035"/>
    </cofactor>
    <text evidence="19">Binds 4 Mg(2+) or Mn(2+) ions per subunit.</text>
</comment>
<feature type="binding site" evidence="19">
    <location>
        <position position="713"/>
    </location>
    <ligand>
        <name>ATP</name>
        <dbReference type="ChEBI" id="CHEBI:30616"/>
        <label>2</label>
    </ligand>
</feature>
<evidence type="ECO:0000313" key="23">
    <source>
        <dbReference type="Proteomes" id="UP000064967"/>
    </source>
</evidence>
<comment type="caution">
    <text evidence="19">Lacks conserved residue(s) required for the propagation of feature annotation.</text>
</comment>
<feature type="binding site" evidence="19">
    <location>
        <position position="760"/>
    </location>
    <ligand>
        <name>ATP</name>
        <dbReference type="ChEBI" id="CHEBI:30616"/>
        <label>2</label>
    </ligand>
</feature>
<keyword evidence="14" id="KW-0464">Manganese</keyword>
<evidence type="ECO:0000256" key="18">
    <source>
        <dbReference type="ARBA" id="ARBA00062056"/>
    </source>
</evidence>
<dbReference type="EMBL" id="CP012333">
    <property type="protein sequence ID" value="AKU99196.1"/>
    <property type="molecule type" value="Genomic_DNA"/>
</dbReference>
<feature type="binding site" evidence="19">
    <location>
        <position position="242"/>
    </location>
    <ligand>
        <name>ATP</name>
        <dbReference type="ChEBI" id="CHEBI:30616"/>
        <label>1</label>
    </ligand>
</feature>
<dbReference type="GO" id="GO:0005524">
    <property type="term" value="F:ATP binding"/>
    <property type="evidence" value="ECO:0007669"/>
    <property type="project" value="UniProtKB-UniRule"/>
</dbReference>
<dbReference type="Gene3D" id="1.10.1030.10">
    <property type="entry name" value="Carbamoyl-phosphate synthetase, large subunit oligomerisation domain"/>
    <property type="match status" value="1"/>
</dbReference>
<feature type="binding site" evidence="19">
    <location>
        <position position="828"/>
    </location>
    <ligand>
        <name>Mn(2+)</name>
        <dbReference type="ChEBI" id="CHEBI:29035"/>
        <label>3</label>
    </ligand>
</feature>
<feature type="domain" description="ATP-grasp" evidence="20">
    <location>
        <begin position="133"/>
        <end position="328"/>
    </location>
</feature>
<dbReference type="PROSITE" id="PS51855">
    <property type="entry name" value="MGS"/>
    <property type="match status" value="1"/>
</dbReference>
<feature type="binding site" evidence="19">
    <location>
        <position position="215"/>
    </location>
    <ligand>
        <name>ATP</name>
        <dbReference type="ChEBI" id="CHEBI:30616"/>
        <label>1</label>
    </ligand>
</feature>
<feature type="binding site" evidence="19">
    <location>
        <position position="828"/>
    </location>
    <ligand>
        <name>Mg(2+)</name>
        <dbReference type="ChEBI" id="CHEBI:18420"/>
        <label>3</label>
    </ligand>
</feature>
<comment type="catalytic activity">
    <reaction evidence="15 19">
        <text>hydrogencarbonate + NH4(+) + 2 ATP = carbamoyl phosphate + 2 ADP + phosphate + 2 H(+)</text>
        <dbReference type="Rhea" id="RHEA:18029"/>
        <dbReference type="ChEBI" id="CHEBI:15378"/>
        <dbReference type="ChEBI" id="CHEBI:17544"/>
        <dbReference type="ChEBI" id="CHEBI:28938"/>
        <dbReference type="ChEBI" id="CHEBI:30616"/>
        <dbReference type="ChEBI" id="CHEBI:43474"/>
        <dbReference type="ChEBI" id="CHEBI:58228"/>
        <dbReference type="ChEBI" id="CHEBI:456216"/>
        <dbReference type="EC" id="6.3.4.16"/>
    </reaction>
</comment>
<organism evidence="22 23">
    <name type="scientific">Labilithrix luteola</name>
    <dbReference type="NCBI Taxonomy" id="1391654"/>
    <lineage>
        <taxon>Bacteria</taxon>
        <taxon>Pseudomonadati</taxon>
        <taxon>Myxococcota</taxon>
        <taxon>Polyangia</taxon>
        <taxon>Polyangiales</taxon>
        <taxon>Labilitrichaceae</taxon>
        <taxon>Labilithrix</taxon>
    </lineage>
</organism>
<dbReference type="PROSITE" id="PS51257">
    <property type="entry name" value="PROKAR_LIPOPROTEIN"/>
    <property type="match status" value="1"/>
</dbReference>
<dbReference type="NCBIfam" id="TIGR01369">
    <property type="entry name" value="CPSaseII_lrg"/>
    <property type="match status" value="1"/>
</dbReference>
<dbReference type="KEGG" id="llu:AKJ09_05860"/>
<evidence type="ECO:0000256" key="3">
    <source>
        <dbReference type="ARBA" id="ARBA00005077"/>
    </source>
</evidence>
<feature type="region of interest" description="Allosteric domain" evidence="19">
    <location>
        <begin position="936"/>
        <end position="1077"/>
    </location>
</feature>
<feature type="binding site" evidence="19">
    <location>
        <position position="243"/>
    </location>
    <ligand>
        <name>ATP</name>
        <dbReference type="ChEBI" id="CHEBI:30616"/>
        <label>1</label>
    </ligand>
</feature>
<dbReference type="Pfam" id="PF02142">
    <property type="entry name" value="MGS"/>
    <property type="match status" value="1"/>
</dbReference>
<dbReference type="PRINTS" id="PR00098">
    <property type="entry name" value="CPSASE"/>
</dbReference>
<accession>A0A0K1Q0M9</accession>
<keyword evidence="13 19" id="KW-0665">Pyrimidine biosynthesis</keyword>
<evidence type="ECO:0000256" key="19">
    <source>
        <dbReference type="HAMAP-Rule" id="MF_01210"/>
    </source>
</evidence>
<keyword evidence="23" id="KW-1185">Reference proteome</keyword>
<protein>
    <recommendedName>
        <fullName evidence="19">Carbamoyl phosphate synthase large chain</fullName>
        <ecNumber evidence="19">6.3.4.16</ecNumber>
        <ecNumber evidence="19">6.3.5.5</ecNumber>
    </recommendedName>
    <alternativeName>
        <fullName evidence="19">Carbamoyl phosphate synthetase ammonia chain</fullName>
    </alternativeName>
</protein>
<dbReference type="PROSITE" id="PS00867">
    <property type="entry name" value="CPSASE_2"/>
    <property type="match status" value="2"/>
</dbReference>
<dbReference type="PROSITE" id="PS50975">
    <property type="entry name" value="ATP_GRASP"/>
    <property type="match status" value="2"/>
</dbReference>
<dbReference type="SMART" id="SM00851">
    <property type="entry name" value="MGS"/>
    <property type="match status" value="1"/>
</dbReference>
<dbReference type="FunFam" id="3.30.470.20:FF:000026">
    <property type="entry name" value="Carbamoyl-phosphate synthase large chain"/>
    <property type="match status" value="1"/>
</dbReference>
<dbReference type="SUPFAM" id="SSF52440">
    <property type="entry name" value="PreATP-grasp domain"/>
    <property type="match status" value="2"/>
</dbReference>
<keyword evidence="5 19" id="KW-0055">Arginine biosynthesis</keyword>
<comment type="pathway">
    <text evidence="3 19">Amino-acid biosynthesis; L-arginine biosynthesis; carbamoyl phosphate from bicarbonate: step 1/1.</text>
</comment>
<dbReference type="PANTHER" id="PTHR11405:SF53">
    <property type="entry name" value="CARBAMOYL-PHOSPHATE SYNTHASE [AMMONIA], MITOCHONDRIAL"/>
    <property type="match status" value="1"/>
</dbReference>
<evidence type="ECO:0000313" key="22">
    <source>
        <dbReference type="EMBL" id="AKU99196.1"/>
    </source>
</evidence>
<evidence type="ECO:0000259" key="21">
    <source>
        <dbReference type="PROSITE" id="PS51855"/>
    </source>
</evidence>
<dbReference type="NCBIfam" id="NF009455">
    <property type="entry name" value="PRK12815.1"/>
    <property type="match status" value="1"/>
</dbReference>
<evidence type="ECO:0000256" key="1">
    <source>
        <dbReference type="ARBA" id="ARBA00001936"/>
    </source>
</evidence>
<keyword evidence="10 19" id="KW-0547">Nucleotide-binding</keyword>
<feature type="binding site" evidence="19">
    <location>
        <position position="840"/>
    </location>
    <ligand>
        <name>ATP</name>
        <dbReference type="ChEBI" id="CHEBI:30616"/>
        <label>2</label>
    </ligand>
</feature>
<reference evidence="22 23" key="1">
    <citation type="submission" date="2015-08" db="EMBL/GenBank/DDBJ databases">
        <authorList>
            <person name="Babu N.S."/>
            <person name="Beckwith C.J."/>
            <person name="Beseler K.G."/>
            <person name="Brison A."/>
            <person name="Carone J.V."/>
            <person name="Caskin T.P."/>
            <person name="Diamond M."/>
            <person name="Durham M.E."/>
            <person name="Foxe J.M."/>
            <person name="Go M."/>
            <person name="Henderson B.A."/>
            <person name="Jones I.B."/>
            <person name="McGettigan J.A."/>
            <person name="Micheletti S.J."/>
            <person name="Nasrallah M.E."/>
            <person name="Ortiz D."/>
            <person name="Piller C.R."/>
            <person name="Privatt S.R."/>
            <person name="Schneider S.L."/>
            <person name="Sharp S."/>
            <person name="Smith T.C."/>
            <person name="Stanton J.D."/>
            <person name="Ullery H.E."/>
            <person name="Wilson R.J."/>
            <person name="Serrano M.G."/>
            <person name="Buck G."/>
            <person name="Lee V."/>
            <person name="Wang Y."/>
            <person name="Carvalho R."/>
            <person name="Voegtly L."/>
            <person name="Shi R."/>
            <person name="Duckworth R."/>
            <person name="Johnson A."/>
            <person name="Loviza R."/>
            <person name="Walstead R."/>
            <person name="Shah Z."/>
            <person name="Kiflezghi M."/>
            <person name="Wade K."/>
            <person name="Ball S.L."/>
            <person name="Bradley K.W."/>
            <person name="Asai D.J."/>
            <person name="Bowman C.A."/>
            <person name="Russell D.A."/>
            <person name="Pope W.H."/>
            <person name="Jacobs-Sera D."/>
            <person name="Hendrix R.W."/>
            <person name="Hatfull G.F."/>
        </authorList>
    </citation>
    <scope>NUCLEOTIDE SEQUENCE [LARGE SCALE GENOMIC DNA]</scope>
    <source>
        <strain evidence="22 23">DSM 27648</strain>
    </source>
</reference>
<comment type="subunit">
    <text evidence="18 19">Composed of two chains; the small (or glutamine) chain promotes the hydrolysis of glutamine to ammonia, which is used by the large (or ammonia) chain to synthesize carbamoyl phosphate. Tetramer of heterodimers (alpha,beta)4.</text>
</comment>
<dbReference type="Pfam" id="PF02787">
    <property type="entry name" value="CPSase_L_D3"/>
    <property type="match status" value="1"/>
</dbReference>
<feature type="binding site" evidence="19">
    <location>
        <position position="299"/>
    </location>
    <ligand>
        <name>ATP</name>
        <dbReference type="ChEBI" id="CHEBI:30616"/>
        <label>1</label>
    </ligand>
</feature>
<dbReference type="GO" id="GO:0046872">
    <property type="term" value="F:metal ion binding"/>
    <property type="evidence" value="ECO:0007669"/>
    <property type="project" value="UniProtKB-KW"/>
</dbReference>
<keyword evidence="7 19" id="KW-0028">Amino-acid biosynthesis</keyword>
<dbReference type="GO" id="GO:0044205">
    <property type="term" value="P:'de novo' UMP biosynthetic process"/>
    <property type="evidence" value="ECO:0007669"/>
    <property type="project" value="UniProtKB-UniRule"/>
</dbReference>
<feature type="binding site" evidence="19">
    <location>
        <position position="840"/>
    </location>
    <ligand>
        <name>Mn(2+)</name>
        <dbReference type="ChEBI" id="CHEBI:29035"/>
        <label>4</label>
    </ligand>
</feature>
<feature type="binding site" evidence="19">
    <location>
        <position position="788"/>
    </location>
    <ligand>
        <name>ATP</name>
        <dbReference type="ChEBI" id="CHEBI:30616"/>
        <label>2</label>
    </ligand>
</feature>
<dbReference type="GO" id="GO:0006526">
    <property type="term" value="P:L-arginine biosynthetic process"/>
    <property type="evidence" value="ECO:0007669"/>
    <property type="project" value="UniProtKB-UniRule"/>
</dbReference>
<evidence type="ECO:0000256" key="8">
    <source>
        <dbReference type="ARBA" id="ARBA00022723"/>
    </source>
</evidence>
<comment type="cofactor">
    <cofactor evidence="1">
        <name>Mn(2+)</name>
        <dbReference type="ChEBI" id="CHEBI:29035"/>
    </cofactor>
</comment>
<dbReference type="UniPathway" id="UPA00068">
    <property type="reaction ID" value="UER00171"/>
</dbReference>
<evidence type="ECO:0000256" key="16">
    <source>
        <dbReference type="ARBA" id="ARBA00048816"/>
    </source>
</evidence>
<comment type="function">
    <text evidence="17 19">Large subunit of the glutamine-dependent carbamoyl phosphate synthetase (CPSase). CPSase catalyzes the formation of carbamoyl phosphate from the ammonia moiety of glutamine, carbonate, and phosphate donated by ATP, constituting the first step of 2 biosynthetic pathways, one leading to arginine and/or urea and the other to pyrimidine nucleotides. The large subunit (synthetase) binds the substrates ammonia (free or transferred from glutamine from the small subunit), hydrogencarbonate and ATP and carries out an ATP-coupled ligase reaction, activating hydrogencarbonate by forming carboxy phosphate which reacts with ammonia to form carbamoyl phosphate.</text>
</comment>
<evidence type="ECO:0000256" key="5">
    <source>
        <dbReference type="ARBA" id="ARBA00022571"/>
    </source>
</evidence>
<keyword evidence="11 19" id="KW-0067">ATP-binding</keyword>
<feature type="binding site" evidence="19">
    <location>
        <position position="299"/>
    </location>
    <ligand>
        <name>Mn(2+)</name>
        <dbReference type="ChEBI" id="CHEBI:29035"/>
        <label>2</label>
    </ligand>
</feature>
<dbReference type="Gene3D" id="3.40.50.20">
    <property type="match status" value="2"/>
</dbReference>
<dbReference type="Pfam" id="PF25596">
    <property type="entry name" value="CPSase_L_D1"/>
    <property type="match status" value="2"/>
</dbReference>
<comment type="catalytic activity">
    <reaction evidence="16 19">
        <text>hydrogencarbonate + L-glutamine + 2 ATP + H2O = carbamoyl phosphate + L-glutamate + 2 ADP + phosphate + 2 H(+)</text>
        <dbReference type="Rhea" id="RHEA:18633"/>
        <dbReference type="ChEBI" id="CHEBI:15377"/>
        <dbReference type="ChEBI" id="CHEBI:15378"/>
        <dbReference type="ChEBI" id="CHEBI:17544"/>
        <dbReference type="ChEBI" id="CHEBI:29985"/>
        <dbReference type="ChEBI" id="CHEBI:30616"/>
        <dbReference type="ChEBI" id="CHEBI:43474"/>
        <dbReference type="ChEBI" id="CHEBI:58228"/>
        <dbReference type="ChEBI" id="CHEBI:58359"/>
        <dbReference type="ChEBI" id="CHEBI:456216"/>
        <dbReference type="EC" id="6.3.5.5"/>
    </reaction>
</comment>
<dbReference type="EC" id="6.3.4.16" evidence="19"/>
<evidence type="ECO:0000256" key="12">
    <source>
        <dbReference type="ARBA" id="ARBA00022842"/>
    </source>
</evidence>
<feature type="binding site" evidence="19">
    <location>
        <position position="210"/>
    </location>
    <ligand>
        <name>ATP</name>
        <dbReference type="ChEBI" id="CHEBI:30616"/>
        <label>1</label>
    </ligand>
</feature>
<dbReference type="InterPro" id="IPR016185">
    <property type="entry name" value="PreATP-grasp_dom_sf"/>
</dbReference>
<keyword evidence="9 19" id="KW-0677">Repeat</keyword>
<feature type="binding site" evidence="19">
    <location>
        <position position="840"/>
    </location>
    <ligand>
        <name>Mg(2+)</name>
        <dbReference type="ChEBI" id="CHEBI:18420"/>
        <label>3</label>
    </ligand>
</feature>
<comment type="pathway">
    <text evidence="2 19">Pyrimidine metabolism; UMP biosynthesis via de novo pathway; (S)-dihydroorotate from bicarbonate: step 1/3.</text>
</comment>
<feature type="region of interest" description="Carboxyphosphate synthetic domain" evidence="19">
    <location>
        <begin position="1"/>
        <end position="401"/>
    </location>
</feature>
<dbReference type="Gene3D" id="3.40.50.1380">
    <property type="entry name" value="Methylglyoxal synthase-like domain"/>
    <property type="match status" value="1"/>
</dbReference>
<feature type="binding site" evidence="19">
    <location>
        <position position="241"/>
    </location>
    <ligand>
        <name>ATP</name>
        <dbReference type="ChEBI" id="CHEBI:30616"/>
        <label>1</label>
    </ligand>
</feature>
<dbReference type="RefSeq" id="WP_146650542.1">
    <property type="nucleotide sequence ID" value="NZ_CP012333.1"/>
</dbReference>
<feature type="binding site" evidence="19">
    <location>
        <position position="175"/>
    </location>
    <ligand>
        <name>ATP</name>
        <dbReference type="ChEBI" id="CHEBI:30616"/>
        <label>1</label>
    </ligand>
</feature>
<dbReference type="InterPro" id="IPR011607">
    <property type="entry name" value="MGS-like_dom"/>
</dbReference>
<proteinExistence type="inferred from homology"/>
<dbReference type="GO" id="GO:0004088">
    <property type="term" value="F:carbamoyl-phosphate synthase (glutamine-hydrolyzing) activity"/>
    <property type="evidence" value="ECO:0007669"/>
    <property type="project" value="UniProtKB-UniRule"/>
</dbReference>
<dbReference type="InterPro" id="IPR006275">
    <property type="entry name" value="CPSase_lsu"/>
</dbReference>
<dbReference type="SUPFAM" id="SSF52335">
    <property type="entry name" value="Methylglyoxal synthase-like"/>
    <property type="match status" value="1"/>
</dbReference>
<evidence type="ECO:0000256" key="10">
    <source>
        <dbReference type="ARBA" id="ARBA00022741"/>
    </source>
</evidence>
<dbReference type="GO" id="GO:0005737">
    <property type="term" value="C:cytoplasm"/>
    <property type="evidence" value="ECO:0007669"/>
    <property type="project" value="TreeGrafter"/>
</dbReference>
<dbReference type="PATRIC" id="fig|1391654.3.peg.5946"/>
<comment type="similarity">
    <text evidence="4 19">Belongs to the CarB family.</text>
</comment>
<evidence type="ECO:0000256" key="7">
    <source>
        <dbReference type="ARBA" id="ARBA00022605"/>
    </source>
</evidence>
<dbReference type="AlphaFoldDB" id="A0A0K1Q0M9"/>
<dbReference type="InterPro" id="IPR036897">
    <property type="entry name" value="CarbamoylP_synth_lsu_oligo_sf"/>
</dbReference>
<dbReference type="Proteomes" id="UP000064967">
    <property type="component" value="Chromosome"/>
</dbReference>
<keyword evidence="6 19" id="KW-0436">Ligase</keyword>
<dbReference type="FunFam" id="1.10.1030.10:FF:000002">
    <property type="entry name" value="Carbamoyl-phosphate synthase large chain"/>
    <property type="match status" value="1"/>
</dbReference>
<feature type="domain" description="MGS-like" evidence="21">
    <location>
        <begin position="938"/>
        <end position="1077"/>
    </location>
</feature>
<dbReference type="InterPro" id="IPR005480">
    <property type="entry name" value="CPSase_lsu_oligo"/>
</dbReference>
<feature type="binding site" evidence="19">
    <location>
        <position position="840"/>
    </location>
    <ligand>
        <name>Mg(2+)</name>
        <dbReference type="ChEBI" id="CHEBI:18420"/>
        <label>4</label>
    </ligand>
</feature>
<gene>
    <name evidence="19" type="primary">carB</name>
    <name evidence="22" type="ORF">AKJ09_05860</name>
</gene>
<dbReference type="STRING" id="1391654.AKJ09_05860"/>
<feature type="binding site" evidence="19">
    <location>
        <position position="787"/>
    </location>
    <ligand>
        <name>ATP</name>
        <dbReference type="ChEBI" id="CHEBI:30616"/>
        <label>2</label>
    </ligand>
</feature>
<feature type="binding site" evidence="19">
    <location>
        <position position="176"/>
    </location>
    <ligand>
        <name>ATP</name>
        <dbReference type="ChEBI" id="CHEBI:30616"/>
        <label>1</label>
    </ligand>
</feature>
<comment type="domain">
    <text evidence="19">The large subunit is composed of 2 ATP-grasp domains that are involved in binding the 2 ATP molecules needed for carbamoyl phosphate synthesis. The N-terminal ATP-grasp domain (referred to as the carboxyphosphate synthetic component) catalyzes the ATP-dependent phosphorylation of hydrogencarbonate to carboxyphosphate and the subsequent nucleophilic attack by ammonia to form a carbamate intermediate. The C-terminal ATP-grasp domain (referred to as the carbamoyl phosphate synthetic component) then catalyzes the phosphorylation of carbamate with the second ATP to form the end product carbamoyl phosphate. The reactive and unstable enzyme intermediates are sequentially channeled from one active site to the next through the interior of the protein over a distance of at least 96 A.</text>
</comment>
<dbReference type="InterPro" id="IPR011761">
    <property type="entry name" value="ATP-grasp"/>
</dbReference>
<feature type="binding site" evidence="19">
    <location>
        <position position="285"/>
    </location>
    <ligand>
        <name>ATP</name>
        <dbReference type="ChEBI" id="CHEBI:30616"/>
        <label>1</label>
    </ligand>
</feature>
<feature type="region of interest" description="Carbamoyl phosphate synthetic domain" evidence="19">
    <location>
        <begin position="553"/>
        <end position="935"/>
    </location>
</feature>
<dbReference type="SUPFAM" id="SSF48108">
    <property type="entry name" value="Carbamoyl phosphate synthetase, large subunit connection domain"/>
    <property type="match status" value="1"/>
</dbReference>
<dbReference type="NCBIfam" id="NF003671">
    <property type="entry name" value="PRK05294.1"/>
    <property type="match status" value="1"/>
</dbReference>
<dbReference type="FunFam" id="3.40.50.20:FF:000001">
    <property type="entry name" value="Carbamoyl-phosphate synthase large chain"/>
    <property type="match status" value="1"/>
</dbReference>
<feature type="binding site" evidence="19">
    <location>
        <position position="285"/>
    </location>
    <ligand>
        <name>Mg(2+)</name>
        <dbReference type="ChEBI" id="CHEBI:18420"/>
        <label>1</label>
    </ligand>
</feature>
<feature type="binding site" evidence="19">
    <location>
        <position position="299"/>
    </location>
    <ligand>
        <name>Mg(2+)</name>
        <dbReference type="ChEBI" id="CHEBI:18420"/>
        <label>2</label>
    </ligand>
</feature>
<evidence type="ECO:0000256" key="4">
    <source>
        <dbReference type="ARBA" id="ARBA00009799"/>
    </source>
</evidence>
<feature type="binding site" evidence="19">
    <location>
        <position position="208"/>
    </location>
    <ligand>
        <name>ATP</name>
        <dbReference type="ChEBI" id="CHEBI:30616"/>
        <label>1</label>
    </ligand>
</feature>
<feature type="binding site" evidence="19">
    <location>
        <position position="755"/>
    </location>
    <ligand>
        <name>ATP</name>
        <dbReference type="ChEBI" id="CHEBI:30616"/>
        <label>2</label>
    </ligand>
</feature>
<evidence type="ECO:0000259" key="20">
    <source>
        <dbReference type="PROSITE" id="PS50975"/>
    </source>
</evidence>
<dbReference type="SMART" id="SM01096">
    <property type="entry name" value="CPSase_L_D3"/>
    <property type="match status" value="1"/>
</dbReference>
<dbReference type="PANTHER" id="PTHR11405">
    <property type="entry name" value="CARBAMOYLTRANSFERASE FAMILY MEMBER"/>
    <property type="match status" value="1"/>
</dbReference>
<dbReference type="Gene3D" id="3.30.470.20">
    <property type="entry name" value="ATP-grasp fold, B domain"/>
    <property type="match status" value="2"/>
</dbReference>
<dbReference type="HAMAP" id="MF_01210_B">
    <property type="entry name" value="CPSase_L_chain_B"/>
    <property type="match status" value="1"/>
</dbReference>
<dbReference type="InterPro" id="IPR005483">
    <property type="entry name" value="CPSase_dom"/>
</dbReference>
<feature type="binding site" evidence="19">
    <location>
        <position position="301"/>
    </location>
    <ligand>
        <name>Mn(2+)</name>
        <dbReference type="ChEBI" id="CHEBI:29035"/>
        <label>2</label>
    </ligand>
</feature>
<dbReference type="GO" id="GO:0006541">
    <property type="term" value="P:glutamine metabolic process"/>
    <property type="evidence" value="ECO:0007669"/>
    <property type="project" value="TreeGrafter"/>
</dbReference>
<evidence type="ECO:0000256" key="6">
    <source>
        <dbReference type="ARBA" id="ARBA00022598"/>
    </source>
</evidence>
<feature type="binding site" evidence="19">
    <location>
        <position position="301"/>
    </location>
    <ligand>
        <name>Mg(2+)</name>
        <dbReference type="ChEBI" id="CHEBI:18420"/>
        <label>2</label>
    </ligand>
</feature>
<feature type="binding site" evidence="19">
    <location>
        <position position="299"/>
    </location>
    <ligand>
        <name>Mg(2+)</name>
        <dbReference type="ChEBI" id="CHEBI:18420"/>
        <label>1</label>
    </ligand>
</feature>
<feature type="binding site" evidence="19">
    <location>
        <position position="828"/>
    </location>
    <ligand>
        <name>ATP</name>
        <dbReference type="ChEBI" id="CHEBI:30616"/>
        <label>2</label>
    </ligand>
</feature>
<dbReference type="FunFam" id="3.30.470.20:FF:000007">
    <property type="entry name" value="Carbamoyl-phosphate synthase large chain"/>
    <property type="match status" value="1"/>
</dbReference>
<feature type="binding site" evidence="19">
    <location>
        <position position="785"/>
    </location>
    <ligand>
        <name>ATP</name>
        <dbReference type="ChEBI" id="CHEBI:30616"/>
        <label>2</label>
    </ligand>
</feature>
<evidence type="ECO:0000256" key="9">
    <source>
        <dbReference type="ARBA" id="ARBA00022737"/>
    </source>
</evidence>
<feature type="binding site" evidence="19">
    <location>
        <position position="753"/>
    </location>
    <ligand>
        <name>ATP</name>
        <dbReference type="ChEBI" id="CHEBI:30616"/>
        <label>2</label>
    </ligand>
</feature>
<feature type="domain" description="ATP-grasp" evidence="20">
    <location>
        <begin position="677"/>
        <end position="869"/>
    </location>
</feature>
<feature type="binding site" evidence="19">
    <location>
        <position position="129"/>
    </location>
    <ligand>
        <name>ATP</name>
        <dbReference type="ChEBI" id="CHEBI:30616"/>
        <label>1</label>
    </ligand>
</feature>
<feature type="binding site" evidence="19">
    <location>
        <position position="840"/>
    </location>
    <ligand>
        <name>Mn(2+)</name>
        <dbReference type="ChEBI" id="CHEBI:29035"/>
        <label>3</label>
    </ligand>
</feature>
<dbReference type="EC" id="6.3.5.5" evidence="19"/>
<evidence type="ECO:0000256" key="11">
    <source>
        <dbReference type="ARBA" id="ARBA00022840"/>
    </source>
</evidence>
<feature type="binding site" evidence="19">
    <location>
        <position position="842"/>
    </location>
    <ligand>
        <name>Mg(2+)</name>
        <dbReference type="ChEBI" id="CHEBI:18420"/>
        <label>4</label>
    </ligand>
</feature>
<sequence>MPRRADLSRILVIGAGPIVIGQGCEFDYSGTQGLRALRAEGYEVVLVNSNPATIMTDPELADRTYVEPLDVPALRAIVERERPSAILPTLGGQTALNLALALADDGTLAKYGVELLGAKPDVIRKAEDRALFKDAMEKIGLACPRAIVARSIEEARAASKDLGWPLILRPSFTLGGTGGGIARDEADLEVKVARALEASPTHEVLVEESLLGWKEFELEVIRDRADNFIVVCTIENLDPLGVHTGDSITVAPAMTLTDKEYQRLRDAARAVMSEIGVETGGANVQFAVRPGDGEVRVIEMNPRVSRSSALASKATGYPIAKIATKLAIGYSLDELRNDLTGSSAAFEPTLDYVVVKWPRFAFEKFPGADDLLGTQMKSVGEAMSIGRTFCESVQKAARALETGLSGLTKPGNGANGTKLSDQLLDELGRPNDRRLLLVVDAMRAGATDAQVAEATAFDPWFVAQFRRIVDAEATIAREGVDGLTAASLAEYKRLGFGDQRIGELVGKDEKTVREIREKAGVRPTFSRVDTCAAEMPGTTPYMYATWETESETAPGDRKKIVVLGAGPNRIGQGIEFDYCCVHALSAVRELGFEAVMINSNPETVSTDYDMADRLYFEPVTLETVLEVCNAEKPEGVLVQFGGQTPLRLATELAARGIKLLGTSADAIDRAEDRERFDEVLDKLGLERPASAIARTHEEVRTSADRLGFPVLVRPSYVLGGRAMKIARNHAELDAHLSLMAASFVGGGTILVDRFLDDAVEVDVDCISDGKRVVIGGVLEHLERAGVHSGDSATILPPFTLRPEIIERVEEIVRSLALELGVVGLMNAQLAVKDGKVYVLEVNPRASRTVPFVAKAIGLPLVRIATKVMLGKTLDELGIEDRPLPRHVAAKECVFPFKKLPGADTALGPEMRSTGEVMGIGDTPARAYGKALRAIGASLARPSNGAPRNVLLSVTERDRMTAVELGRRFRSLGFDISAVGATAAALTASRIPHTKVEDSDDGRASAALLRSGTIALAVVTAEGDDETVHTRALRQTALASGITCFTTAALAKLGCAAMEEDEATAGAVRSIQEWYAAS</sequence>
<keyword evidence="8" id="KW-0479">Metal-binding</keyword>
<dbReference type="SUPFAM" id="SSF56059">
    <property type="entry name" value="Glutathione synthetase ATP-binding domain-like"/>
    <property type="match status" value="2"/>
</dbReference>
<evidence type="ECO:0000256" key="13">
    <source>
        <dbReference type="ARBA" id="ARBA00022975"/>
    </source>
</evidence>
<evidence type="ECO:0000256" key="14">
    <source>
        <dbReference type="ARBA" id="ARBA00023211"/>
    </source>
</evidence>
<feature type="binding site" evidence="19">
    <location>
        <position position="299"/>
    </location>
    <ligand>
        <name>Mn(2+)</name>
        <dbReference type="ChEBI" id="CHEBI:29035"/>
        <label>1</label>
    </ligand>
</feature>
<feature type="binding site" evidence="19">
    <location>
        <position position="285"/>
    </location>
    <ligand>
        <name>Mn(2+)</name>
        <dbReference type="ChEBI" id="CHEBI:29035"/>
        <label>1</label>
    </ligand>
</feature>
<feature type="binding site" evidence="19">
    <location>
        <position position="169"/>
    </location>
    <ligand>
        <name>ATP</name>
        <dbReference type="ChEBI" id="CHEBI:30616"/>
        <label>1</label>
    </ligand>
</feature>
<dbReference type="UniPathway" id="UPA00070">
    <property type="reaction ID" value="UER00115"/>
</dbReference>
<dbReference type="InterPro" id="IPR058047">
    <property type="entry name" value="CPSase_preATP-grasp"/>
</dbReference>
<dbReference type="PROSITE" id="PS00866">
    <property type="entry name" value="CPSASE_1"/>
    <property type="match status" value="1"/>
</dbReference>
<evidence type="ECO:0000256" key="2">
    <source>
        <dbReference type="ARBA" id="ARBA00004812"/>
    </source>
</evidence>
<evidence type="ECO:0000256" key="15">
    <source>
        <dbReference type="ARBA" id="ARBA00047359"/>
    </source>
</evidence>
<dbReference type="InterPro" id="IPR036914">
    <property type="entry name" value="MGS-like_dom_sf"/>
</dbReference>
<dbReference type="FunFam" id="3.40.50.20:FF:000002">
    <property type="entry name" value="Carbamoyl-phosphate synthase large chain"/>
    <property type="match status" value="1"/>
</dbReference>
<dbReference type="InterPro" id="IPR005479">
    <property type="entry name" value="CPAse_ATP-bd"/>
</dbReference>
<feature type="binding site" evidence="19">
    <location>
        <position position="786"/>
    </location>
    <ligand>
        <name>ATP</name>
        <dbReference type="ChEBI" id="CHEBI:30616"/>
        <label>2</label>
    </ligand>
</feature>
<feature type="binding site" evidence="19">
    <location>
        <position position="842"/>
    </location>
    <ligand>
        <name>Mn(2+)</name>
        <dbReference type="ChEBI" id="CHEBI:29035"/>
        <label>4</label>
    </ligand>
</feature>